<gene>
    <name evidence="1" type="ORF">LOK49_LG03G03509</name>
</gene>
<proteinExistence type="predicted"/>
<protein>
    <submittedName>
        <fullName evidence="1">Uncharacterized protein</fullName>
    </submittedName>
</protein>
<sequence length="93" mass="10278">MQILIVYTATRLLAFCQGLKGNINSFLIINLWGFAQLLPSIGVCQVLCIFLFCPISLSVQSLRRAYGKGDAFCIALSSFNDFYSVSVLSQAKF</sequence>
<evidence type="ECO:0000313" key="1">
    <source>
        <dbReference type="EMBL" id="KAI8023475.1"/>
    </source>
</evidence>
<keyword evidence="2" id="KW-1185">Reference proteome</keyword>
<dbReference type="EMBL" id="CM045763">
    <property type="protein sequence ID" value="KAI8023475.1"/>
    <property type="molecule type" value="Genomic_DNA"/>
</dbReference>
<organism evidence="1 2">
    <name type="scientific">Camellia lanceoleosa</name>
    <dbReference type="NCBI Taxonomy" id="1840588"/>
    <lineage>
        <taxon>Eukaryota</taxon>
        <taxon>Viridiplantae</taxon>
        <taxon>Streptophyta</taxon>
        <taxon>Embryophyta</taxon>
        <taxon>Tracheophyta</taxon>
        <taxon>Spermatophyta</taxon>
        <taxon>Magnoliopsida</taxon>
        <taxon>eudicotyledons</taxon>
        <taxon>Gunneridae</taxon>
        <taxon>Pentapetalae</taxon>
        <taxon>asterids</taxon>
        <taxon>Ericales</taxon>
        <taxon>Theaceae</taxon>
        <taxon>Camellia</taxon>
    </lineage>
</organism>
<reference evidence="1 2" key="1">
    <citation type="journal article" date="2022" name="Plant J.">
        <title>Chromosome-level genome of Camellia lanceoleosa provides a valuable resource for understanding genome evolution and self-incompatibility.</title>
        <authorList>
            <person name="Gong W."/>
            <person name="Xiao S."/>
            <person name="Wang L."/>
            <person name="Liao Z."/>
            <person name="Chang Y."/>
            <person name="Mo W."/>
            <person name="Hu G."/>
            <person name="Li W."/>
            <person name="Zhao G."/>
            <person name="Zhu H."/>
            <person name="Hu X."/>
            <person name="Ji K."/>
            <person name="Xiang X."/>
            <person name="Song Q."/>
            <person name="Yuan D."/>
            <person name="Jin S."/>
            <person name="Zhang L."/>
        </authorList>
    </citation>
    <scope>NUCLEOTIDE SEQUENCE [LARGE SCALE GENOMIC DNA]</scope>
    <source>
        <strain evidence="1">SQ_2022a</strain>
    </source>
</reference>
<comment type="caution">
    <text evidence="1">The sequence shown here is derived from an EMBL/GenBank/DDBJ whole genome shotgun (WGS) entry which is preliminary data.</text>
</comment>
<dbReference type="Proteomes" id="UP001060215">
    <property type="component" value="Chromosome 6"/>
</dbReference>
<evidence type="ECO:0000313" key="2">
    <source>
        <dbReference type="Proteomes" id="UP001060215"/>
    </source>
</evidence>
<name>A0ACC0IF32_9ERIC</name>
<accession>A0ACC0IF32</accession>